<keyword evidence="1" id="KW-0812">Transmembrane</keyword>
<dbReference type="Proteomes" id="UP000198642">
    <property type="component" value="Unassembled WGS sequence"/>
</dbReference>
<dbReference type="EMBL" id="FOJW01000004">
    <property type="protein sequence ID" value="SFA94590.1"/>
    <property type="molecule type" value="Genomic_DNA"/>
</dbReference>
<dbReference type="InterPro" id="IPR025441">
    <property type="entry name" value="DUF4181"/>
</dbReference>
<dbReference type="OrthoDB" id="2428213at2"/>
<evidence type="ECO:0000313" key="3">
    <source>
        <dbReference type="Proteomes" id="UP000198642"/>
    </source>
</evidence>
<reference evidence="2 3" key="1">
    <citation type="submission" date="2016-10" db="EMBL/GenBank/DDBJ databases">
        <authorList>
            <person name="de Groot N.N."/>
        </authorList>
    </citation>
    <scope>NUCLEOTIDE SEQUENCE [LARGE SCALE GENOMIC DNA]</scope>
    <source>
        <strain evidence="2 3">CGMCC 1.3702</strain>
    </source>
</reference>
<feature type="transmembrane region" description="Helical" evidence="1">
    <location>
        <begin position="12"/>
        <end position="32"/>
    </location>
</feature>
<dbReference type="AlphaFoldDB" id="A0A1I0X2E5"/>
<evidence type="ECO:0008006" key="4">
    <source>
        <dbReference type="Google" id="ProtNLM"/>
    </source>
</evidence>
<feature type="transmembrane region" description="Helical" evidence="1">
    <location>
        <begin position="81"/>
        <end position="99"/>
    </location>
</feature>
<keyword evidence="1" id="KW-1133">Transmembrane helix</keyword>
<feature type="transmembrane region" description="Helical" evidence="1">
    <location>
        <begin position="58"/>
        <end position="75"/>
    </location>
</feature>
<evidence type="ECO:0000313" key="2">
    <source>
        <dbReference type="EMBL" id="SFA94590.1"/>
    </source>
</evidence>
<sequence>MDHVGLGMDFWIKLLGLIAFMMLTISIFNFMMRKVLNVKRRKAFSNVHVNGLHKKGDMFFRTVSVIVIIPILLFMPQSPIILLWAPIIITAIGEVFRAFIEWKYKKGTNDYLYTIFQLIFLLTVVYVVIDSQGLGLLTF</sequence>
<accession>A0A1I0X2E5</accession>
<protein>
    <recommendedName>
        <fullName evidence="4">DUF4181 domain-containing protein</fullName>
    </recommendedName>
</protein>
<keyword evidence="1" id="KW-0472">Membrane</keyword>
<proteinExistence type="predicted"/>
<name>A0A1I0X2E5_9BACI</name>
<dbReference type="Pfam" id="PF13789">
    <property type="entry name" value="DUF4181"/>
    <property type="match status" value="1"/>
</dbReference>
<gene>
    <name evidence="2" type="ORF">SAMN04488072_10474</name>
</gene>
<feature type="transmembrane region" description="Helical" evidence="1">
    <location>
        <begin position="111"/>
        <end position="129"/>
    </location>
</feature>
<organism evidence="2 3">
    <name type="scientific">Lentibacillus halodurans</name>
    <dbReference type="NCBI Taxonomy" id="237679"/>
    <lineage>
        <taxon>Bacteria</taxon>
        <taxon>Bacillati</taxon>
        <taxon>Bacillota</taxon>
        <taxon>Bacilli</taxon>
        <taxon>Bacillales</taxon>
        <taxon>Bacillaceae</taxon>
        <taxon>Lentibacillus</taxon>
    </lineage>
</organism>
<evidence type="ECO:0000256" key="1">
    <source>
        <dbReference type="SAM" id="Phobius"/>
    </source>
</evidence>
<keyword evidence="3" id="KW-1185">Reference proteome</keyword>
<dbReference type="STRING" id="237679.SAMN04488072_10474"/>